<protein>
    <submittedName>
        <fullName evidence="3">Levodione reductase</fullName>
    </submittedName>
</protein>
<dbReference type="PANTHER" id="PTHR43477">
    <property type="entry name" value="DIHYDROANTICAPSIN 7-DEHYDROGENASE"/>
    <property type="match status" value="1"/>
</dbReference>
<dbReference type="InterPro" id="IPR002347">
    <property type="entry name" value="SDR_fam"/>
</dbReference>
<comment type="caution">
    <text evidence="3">The sequence shown here is derived from an EMBL/GenBank/DDBJ whole genome shotgun (WGS) entry which is preliminary data.</text>
</comment>
<evidence type="ECO:0000313" key="4">
    <source>
        <dbReference type="Proteomes" id="UP000243723"/>
    </source>
</evidence>
<dbReference type="OrthoDB" id="1669814at2759"/>
<keyword evidence="2" id="KW-0560">Oxidoreductase</keyword>
<sequence>MLPGLKDKVILVTGGSSGIGLSLVNTLVTSGSQVFAVDISPAPSATELQVPNFKCLQCDLTKPGAPAAVVSACVEAYGEAIHGLCNVAGVMDDVSSVDTVSEAMWARNIGVNLTAPVFLIKAGTSGAIAGVAYTAAKHGLVGATKNVAWRFVNDNIRCNAICPGGAATNITQDLTKMDAGSMARARPVQDLHALPGAATDYKQLASNVPGPERQSNVLVFLMSDLSAEVSGAIIPVDHAWSTI</sequence>
<accession>A0A2P8A2V6</accession>
<dbReference type="Gene3D" id="3.40.50.720">
    <property type="entry name" value="NAD(P)-binding Rossmann-like Domain"/>
    <property type="match status" value="2"/>
</dbReference>
<dbReference type="GO" id="GO:0016491">
    <property type="term" value="F:oxidoreductase activity"/>
    <property type="evidence" value="ECO:0007669"/>
    <property type="project" value="UniProtKB-KW"/>
</dbReference>
<reference evidence="3 4" key="1">
    <citation type="submission" date="2017-05" db="EMBL/GenBank/DDBJ databases">
        <title>Draft genome sequence of Elsinoe australis.</title>
        <authorList>
            <person name="Cheng Q."/>
        </authorList>
    </citation>
    <scope>NUCLEOTIDE SEQUENCE [LARGE SCALE GENOMIC DNA]</scope>
    <source>
        <strain evidence="3 4">NL1</strain>
    </source>
</reference>
<dbReference type="PANTHER" id="PTHR43477:SF1">
    <property type="entry name" value="DIHYDROANTICAPSIN 7-DEHYDROGENASE"/>
    <property type="match status" value="1"/>
</dbReference>
<comment type="similarity">
    <text evidence="1">Belongs to the short-chain dehydrogenases/reductases (SDR) family.</text>
</comment>
<dbReference type="Pfam" id="PF00106">
    <property type="entry name" value="adh_short"/>
    <property type="match status" value="1"/>
</dbReference>
<dbReference type="CDD" id="cd05233">
    <property type="entry name" value="SDR_c"/>
    <property type="match status" value="1"/>
</dbReference>
<dbReference type="PRINTS" id="PR00081">
    <property type="entry name" value="GDHRDH"/>
</dbReference>
<evidence type="ECO:0000313" key="3">
    <source>
        <dbReference type="EMBL" id="PSK54800.1"/>
    </source>
</evidence>
<gene>
    <name evidence="3" type="ORF">B9Z65_3889</name>
</gene>
<dbReference type="InterPro" id="IPR051122">
    <property type="entry name" value="SDR_DHRS6-like"/>
</dbReference>
<dbReference type="SUPFAM" id="SSF51735">
    <property type="entry name" value="NAD(P)-binding Rossmann-fold domains"/>
    <property type="match status" value="1"/>
</dbReference>
<dbReference type="InterPro" id="IPR036291">
    <property type="entry name" value="NAD(P)-bd_dom_sf"/>
</dbReference>
<name>A0A2P8A2V6_9PEZI</name>
<evidence type="ECO:0000256" key="1">
    <source>
        <dbReference type="ARBA" id="ARBA00006484"/>
    </source>
</evidence>
<keyword evidence="4" id="KW-1185">Reference proteome</keyword>
<dbReference type="STRING" id="40998.A0A2P8A2V6"/>
<evidence type="ECO:0000256" key="2">
    <source>
        <dbReference type="ARBA" id="ARBA00023002"/>
    </source>
</evidence>
<dbReference type="Proteomes" id="UP000243723">
    <property type="component" value="Unassembled WGS sequence"/>
</dbReference>
<dbReference type="AlphaFoldDB" id="A0A2P8A2V6"/>
<organism evidence="3 4">
    <name type="scientific">Elsinoe australis</name>
    <dbReference type="NCBI Taxonomy" id="40998"/>
    <lineage>
        <taxon>Eukaryota</taxon>
        <taxon>Fungi</taxon>
        <taxon>Dikarya</taxon>
        <taxon>Ascomycota</taxon>
        <taxon>Pezizomycotina</taxon>
        <taxon>Dothideomycetes</taxon>
        <taxon>Dothideomycetidae</taxon>
        <taxon>Myriangiales</taxon>
        <taxon>Elsinoaceae</taxon>
        <taxon>Elsinoe</taxon>
    </lineage>
</organism>
<dbReference type="EMBL" id="NHZQ01000072">
    <property type="protein sequence ID" value="PSK54800.1"/>
    <property type="molecule type" value="Genomic_DNA"/>
</dbReference>
<dbReference type="Pfam" id="PF13561">
    <property type="entry name" value="adh_short_C2"/>
    <property type="match status" value="1"/>
</dbReference>
<proteinExistence type="inferred from homology"/>